<dbReference type="EMBL" id="BART01013365">
    <property type="protein sequence ID" value="GAG76413.1"/>
    <property type="molecule type" value="Genomic_DNA"/>
</dbReference>
<reference evidence="1" key="1">
    <citation type="journal article" date="2014" name="Front. Microbiol.">
        <title>High frequency of phylogenetically diverse reductive dehalogenase-homologous genes in deep subseafloor sedimentary metagenomes.</title>
        <authorList>
            <person name="Kawai M."/>
            <person name="Futagami T."/>
            <person name="Toyoda A."/>
            <person name="Takaki Y."/>
            <person name="Nishi S."/>
            <person name="Hori S."/>
            <person name="Arai W."/>
            <person name="Tsubouchi T."/>
            <person name="Morono Y."/>
            <person name="Uchiyama I."/>
            <person name="Ito T."/>
            <person name="Fujiyama A."/>
            <person name="Inagaki F."/>
            <person name="Takami H."/>
        </authorList>
    </citation>
    <scope>NUCLEOTIDE SEQUENCE</scope>
    <source>
        <strain evidence="1">Expedition CK06-06</strain>
    </source>
</reference>
<accession>X1AW28</accession>
<protein>
    <submittedName>
        <fullName evidence="1">Uncharacterized protein</fullName>
    </submittedName>
</protein>
<name>X1AW28_9ZZZZ</name>
<dbReference type="AlphaFoldDB" id="X1AW28"/>
<feature type="non-terminal residue" evidence="1">
    <location>
        <position position="1"/>
    </location>
</feature>
<gene>
    <name evidence="1" type="ORF">S01H4_27367</name>
</gene>
<organism evidence="1">
    <name type="scientific">marine sediment metagenome</name>
    <dbReference type="NCBI Taxonomy" id="412755"/>
    <lineage>
        <taxon>unclassified sequences</taxon>
        <taxon>metagenomes</taxon>
        <taxon>ecological metagenomes</taxon>
    </lineage>
</organism>
<proteinExistence type="predicted"/>
<sequence>IVMLKNRDRGGRGVIIPVKMEFDKSLIEDIG</sequence>
<comment type="caution">
    <text evidence="1">The sequence shown here is derived from an EMBL/GenBank/DDBJ whole genome shotgun (WGS) entry which is preliminary data.</text>
</comment>
<evidence type="ECO:0000313" key="1">
    <source>
        <dbReference type="EMBL" id="GAG76413.1"/>
    </source>
</evidence>